<dbReference type="InterPro" id="IPR045034">
    <property type="entry name" value="O-acyltransferase_WSD1-like"/>
</dbReference>
<dbReference type="RefSeq" id="XP_011312235.1">
    <property type="nucleotide sequence ID" value="XM_011313933.1"/>
</dbReference>
<dbReference type="Proteomes" id="UP000694866">
    <property type="component" value="Unplaced"/>
</dbReference>
<evidence type="ECO:0000313" key="4">
    <source>
        <dbReference type="RefSeq" id="XP_011312235.1"/>
    </source>
</evidence>
<sequence length="736" mass="83235">MRSFTSYINKEGLKEDFLSVFCSTFVRLSKMDANSGNASLAEINEVWDFVWKTFKNASLTYDLAFSQNATKTGQSEEGNIFDNPARLGIFTGLLIAWLADFRIGPIKDSRLLELKLKTALTWIFNIIIFSVFAPFVTLFLSLCFVYRGIVREVLRRSEGNDFGGLLEGSDNVWAIEDDHAYSIINVLGILEMKMTTDASRILEDVRKLVQDRLIAKNFDKLCWQRHQRYGYFYWRRTNDTINLEDRVRWLGDDHPNCDGTCGNVYNGYLRKIMNRICNQPLPGHHRTNWEILVGRNCQRALHVPQNTLNVPLVFRIHHSVGDGVALLRVLLEAIADSHLNTLSQIKIIDTDPQMRGNRGAEDVDISHKQITGVDSPLEQIIQFSDHLLDASMPFAVRTLPPVIVKFRSSVLLVLEKVMRVFMGIRDSCLRGCQEGLGVIRRFGRNMIVLISIPSCLVGQALHCLDNSALHGTPLTGEKIISCWMEGDFINDRDSGILEKIRDIKNSTGTRFGDVVLAALSANLHRYFETVKETAPKTVTVVIPARMSAPSKQLSLRNGFSVGLLPLCISQANGKELTPITEENTELKYHRLLERLRDVSRCSENLRQSPDYIINYWVMDWLAAALPKKLLEPFLKSHSTMVFSNLPGPNKVDILGNSLEKVAFWIPHRGTTGIGVSFLTYGGRAHMSVIVDKGILRDESILDTIIRDTVDDIKNLHEYITVKLTHLRKQGLVCSNE</sequence>
<name>A0A9R1TMJ1_9HYME</name>
<dbReference type="PANTHER" id="PTHR31650">
    <property type="entry name" value="O-ACYLTRANSFERASE (WSD1-LIKE) FAMILY PROTEIN"/>
    <property type="match status" value="1"/>
</dbReference>
<reference evidence="4" key="1">
    <citation type="submission" date="2025-08" db="UniProtKB">
        <authorList>
            <consortium name="RefSeq"/>
        </authorList>
    </citation>
    <scope>IDENTIFICATION</scope>
    <source>
        <strain evidence="4">USDA-PBARC FA_bdor</strain>
        <tissue evidence="4">Whole organism</tissue>
    </source>
</reference>
<dbReference type="KEGG" id="fas:105272049"/>
<accession>A0A9R1TMJ1</accession>
<keyword evidence="3" id="KW-1185">Reference proteome</keyword>
<dbReference type="GO" id="GO:0005886">
    <property type="term" value="C:plasma membrane"/>
    <property type="evidence" value="ECO:0007669"/>
    <property type="project" value="TreeGrafter"/>
</dbReference>
<proteinExistence type="predicted"/>
<organism evidence="3 4">
    <name type="scientific">Fopius arisanus</name>
    <dbReference type="NCBI Taxonomy" id="64838"/>
    <lineage>
        <taxon>Eukaryota</taxon>
        <taxon>Metazoa</taxon>
        <taxon>Ecdysozoa</taxon>
        <taxon>Arthropoda</taxon>
        <taxon>Hexapoda</taxon>
        <taxon>Insecta</taxon>
        <taxon>Pterygota</taxon>
        <taxon>Neoptera</taxon>
        <taxon>Endopterygota</taxon>
        <taxon>Hymenoptera</taxon>
        <taxon>Apocrita</taxon>
        <taxon>Ichneumonoidea</taxon>
        <taxon>Braconidae</taxon>
        <taxon>Opiinae</taxon>
        <taxon>Fopius</taxon>
    </lineage>
</organism>
<keyword evidence="1" id="KW-0472">Membrane</keyword>
<protein>
    <recommendedName>
        <fullName evidence="2">O-acyltransferase WSD1 C-terminal domain-containing protein</fullName>
    </recommendedName>
</protein>
<dbReference type="AlphaFoldDB" id="A0A9R1TMJ1"/>
<dbReference type="InterPro" id="IPR009721">
    <property type="entry name" value="O-acyltransferase_WSD1_C"/>
</dbReference>
<feature type="domain" description="O-acyltransferase WSD1 C-terminal" evidence="2">
    <location>
        <begin position="590"/>
        <end position="701"/>
    </location>
</feature>
<feature type="transmembrane region" description="Helical" evidence="1">
    <location>
        <begin position="123"/>
        <end position="146"/>
    </location>
</feature>
<dbReference type="Pfam" id="PF06974">
    <property type="entry name" value="WS_DGAT_C"/>
    <property type="match status" value="1"/>
</dbReference>
<dbReference type="OrthoDB" id="619536at2759"/>
<dbReference type="GeneID" id="105272049"/>
<keyword evidence="1" id="KW-0812">Transmembrane</keyword>
<evidence type="ECO:0000256" key="1">
    <source>
        <dbReference type="SAM" id="Phobius"/>
    </source>
</evidence>
<dbReference type="GO" id="GO:0019432">
    <property type="term" value="P:triglyceride biosynthetic process"/>
    <property type="evidence" value="ECO:0007669"/>
    <property type="project" value="TreeGrafter"/>
</dbReference>
<evidence type="ECO:0000259" key="2">
    <source>
        <dbReference type="Pfam" id="PF06974"/>
    </source>
</evidence>
<keyword evidence="1" id="KW-1133">Transmembrane helix</keyword>
<gene>
    <name evidence="4" type="primary">LOC105272049</name>
</gene>
<dbReference type="PANTHER" id="PTHR31650:SF1">
    <property type="entry name" value="WAX ESTER SYNTHASE_DIACYLGLYCEROL ACYLTRANSFERASE 4-RELATED"/>
    <property type="match status" value="1"/>
</dbReference>
<dbReference type="GO" id="GO:0008374">
    <property type="term" value="F:O-acyltransferase activity"/>
    <property type="evidence" value="ECO:0007669"/>
    <property type="project" value="InterPro"/>
</dbReference>
<evidence type="ECO:0000313" key="3">
    <source>
        <dbReference type="Proteomes" id="UP000694866"/>
    </source>
</evidence>